<evidence type="ECO:0000256" key="1">
    <source>
        <dbReference type="SAM" id="SignalP"/>
    </source>
</evidence>
<dbReference type="Proteomes" id="UP001217089">
    <property type="component" value="Unassembled WGS sequence"/>
</dbReference>
<dbReference type="PROSITE" id="PS51257">
    <property type="entry name" value="PROKAR_LIPOPROTEIN"/>
    <property type="match status" value="1"/>
</dbReference>
<dbReference type="EMBL" id="JARBDR010000657">
    <property type="protein sequence ID" value="KAJ8308897.1"/>
    <property type="molecule type" value="Genomic_DNA"/>
</dbReference>
<gene>
    <name evidence="2" type="ORF">KUTeg_013771</name>
</gene>
<organism evidence="2 3">
    <name type="scientific">Tegillarca granosa</name>
    <name type="common">Malaysian cockle</name>
    <name type="synonym">Anadara granosa</name>
    <dbReference type="NCBI Taxonomy" id="220873"/>
    <lineage>
        <taxon>Eukaryota</taxon>
        <taxon>Metazoa</taxon>
        <taxon>Spiralia</taxon>
        <taxon>Lophotrochozoa</taxon>
        <taxon>Mollusca</taxon>
        <taxon>Bivalvia</taxon>
        <taxon>Autobranchia</taxon>
        <taxon>Pteriomorphia</taxon>
        <taxon>Arcoida</taxon>
        <taxon>Arcoidea</taxon>
        <taxon>Arcidae</taxon>
        <taxon>Tegillarca</taxon>
    </lineage>
</organism>
<feature type="chain" id="PRO_5045714746" evidence="1">
    <location>
        <begin position="22"/>
        <end position="92"/>
    </location>
</feature>
<comment type="caution">
    <text evidence="2">The sequence shown here is derived from an EMBL/GenBank/DDBJ whole genome shotgun (WGS) entry which is preliminary data.</text>
</comment>
<feature type="signal peptide" evidence="1">
    <location>
        <begin position="1"/>
        <end position="21"/>
    </location>
</feature>
<name>A0ABQ9EY25_TEGGR</name>
<sequence>MELKLSFIIFAWFVMIGLVSCENPNCNFSTFDVQSEFNITKVRICNLYVSANRCMDDLNLMYRSSDTLYVKIDESRIDYDLELLGNGTKGDK</sequence>
<protein>
    <submittedName>
        <fullName evidence="2">Uncharacterized protein</fullName>
    </submittedName>
</protein>
<accession>A0ABQ9EY25</accession>
<keyword evidence="1" id="KW-0732">Signal</keyword>
<evidence type="ECO:0000313" key="3">
    <source>
        <dbReference type="Proteomes" id="UP001217089"/>
    </source>
</evidence>
<evidence type="ECO:0000313" key="2">
    <source>
        <dbReference type="EMBL" id="KAJ8308897.1"/>
    </source>
</evidence>
<reference evidence="2 3" key="1">
    <citation type="submission" date="2022-12" db="EMBL/GenBank/DDBJ databases">
        <title>Chromosome-level genome of Tegillarca granosa.</title>
        <authorList>
            <person name="Kim J."/>
        </authorList>
    </citation>
    <scope>NUCLEOTIDE SEQUENCE [LARGE SCALE GENOMIC DNA]</scope>
    <source>
        <strain evidence="2">Teg-2019</strain>
        <tissue evidence="2">Adductor muscle</tissue>
    </source>
</reference>
<proteinExistence type="predicted"/>
<keyword evidence="3" id="KW-1185">Reference proteome</keyword>